<evidence type="ECO:0000313" key="2">
    <source>
        <dbReference type="Proteomes" id="UP000028681"/>
    </source>
</evidence>
<organism evidence="1 2">
    <name type="scientific">Edwardsiella anguillarum ET080813</name>
    <dbReference type="NCBI Taxonomy" id="667120"/>
    <lineage>
        <taxon>Bacteria</taxon>
        <taxon>Pseudomonadati</taxon>
        <taxon>Pseudomonadota</taxon>
        <taxon>Gammaproteobacteria</taxon>
        <taxon>Enterobacterales</taxon>
        <taxon>Hafniaceae</taxon>
        <taxon>Edwardsiella</taxon>
    </lineage>
</organism>
<dbReference type="HOGENOM" id="CLU_2805643_0_0_6"/>
<sequence>MDKRLVESKASDRDCKSVIQKYLDIIESGIFSEYDALRLSHYLLVSLMTRKIIKINYTLLYTNTISQ</sequence>
<accession>A0A076LMN2</accession>
<name>A0A076LMN2_9GAMM</name>
<protein>
    <submittedName>
        <fullName evidence="1">Uncharacterized protein</fullName>
    </submittedName>
</protein>
<gene>
    <name evidence="1" type="ORF">ETEE_2688</name>
</gene>
<dbReference type="AlphaFoldDB" id="A0A076LMN2"/>
<reference evidence="1 2" key="1">
    <citation type="journal article" date="2012" name="PLoS ONE">
        <title>Edwardsiella comparative phylogenomics reveal the new intra/inter-species taxonomic relationships, virulence evolution and niche adaptation mechanisms.</title>
        <authorList>
            <person name="Yang M."/>
            <person name="Lv Y."/>
            <person name="Xiao J."/>
            <person name="Wu H."/>
            <person name="Zheng H."/>
            <person name="Liu Q."/>
            <person name="Zhang Y."/>
            <person name="Wang Q."/>
        </authorList>
    </citation>
    <scope>NUCLEOTIDE SEQUENCE [LARGE SCALE GENOMIC DNA]</scope>
    <source>
        <strain evidence="2">080813</strain>
    </source>
</reference>
<dbReference type="EMBL" id="CP006664">
    <property type="protein sequence ID" value="AIJ09121.1"/>
    <property type="molecule type" value="Genomic_DNA"/>
</dbReference>
<dbReference type="KEGG" id="ete:ETEE_2688"/>
<dbReference type="Proteomes" id="UP000028681">
    <property type="component" value="Chromosome"/>
</dbReference>
<proteinExistence type="predicted"/>
<evidence type="ECO:0000313" key="1">
    <source>
        <dbReference type="EMBL" id="AIJ09121.1"/>
    </source>
</evidence>